<name>A0ABT5DD71_9BACT</name>
<dbReference type="RefSeq" id="WP_272141556.1">
    <property type="nucleotide sequence ID" value="NZ_JAQNDM010000002.1"/>
</dbReference>
<dbReference type="InterPro" id="IPR027417">
    <property type="entry name" value="P-loop_NTPase"/>
</dbReference>
<dbReference type="Proteomes" id="UP001221838">
    <property type="component" value="Unassembled WGS sequence"/>
</dbReference>
<sequence>MLQLFIRDLGIYTGATFSPKSGVIESVTFNPRVLQAQPFTIDALRYEQDVPGEVLRLAELKVDGYRALEGFGAQLEPLTVIIGANASGKSSLFDLLSFVSFATVNPLPPEVDPRSAGRTLFHMGAPERIALGFLVERGGGRRLHYQVDFRGPVGTSSIASERLSSLRATPEGEQQESFTFLEFKGGKGNVRSPGKLSPEQWSLPRNELALRRTLDPNWLTLNKFREYVASWGFYAGFDVGTTSSIRRPVPTEPEPVLKDNGSNLSAVLAFLQSEHRDRWEELETHLRSAIPTFQSLGVKFKGGPGTTMGVWREEGVRGELTLADLSDGTLKFLCWAALCLSPRKPPLICMDEPELGLHPRVLPVLAGLMRQASEESQLIIATHSPYFLSQFSLEEIAVMKKVEGRAVFARPASNEALRREIEELGSGELARLHINDELEVRS</sequence>
<protein>
    <submittedName>
        <fullName evidence="2">AAA family ATPase</fullName>
    </submittedName>
</protein>
<dbReference type="InterPro" id="IPR003959">
    <property type="entry name" value="ATPase_AAA_core"/>
</dbReference>
<dbReference type="CDD" id="cd00267">
    <property type="entry name" value="ABC_ATPase"/>
    <property type="match status" value="1"/>
</dbReference>
<comment type="caution">
    <text evidence="2">The sequence shown here is derived from an EMBL/GenBank/DDBJ whole genome shotgun (WGS) entry which is preliminary data.</text>
</comment>
<reference evidence="2 3" key="1">
    <citation type="submission" date="2022-11" db="EMBL/GenBank/DDBJ databases">
        <title>Minimal conservation of predation-associated metabolite biosynthetic gene clusters underscores biosynthetic potential of Myxococcota including descriptions for ten novel species: Archangium lansinium sp. nov., Myxococcus landrumus sp. nov., Nannocystis bai.</title>
        <authorList>
            <person name="Ahearne A."/>
            <person name="Stevens C."/>
            <person name="Dowd S."/>
        </authorList>
    </citation>
    <scope>NUCLEOTIDE SEQUENCE [LARGE SCALE GENOMIC DNA]</scope>
    <source>
        <strain evidence="2 3">NCWAL01</strain>
    </source>
</reference>
<evidence type="ECO:0000259" key="1">
    <source>
        <dbReference type="Pfam" id="PF13304"/>
    </source>
</evidence>
<dbReference type="PANTHER" id="PTHR32182:SF25">
    <property type="entry name" value="SLR1056 PROTEIN"/>
    <property type="match status" value="1"/>
</dbReference>
<dbReference type="PANTHER" id="PTHR32182">
    <property type="entry name" value="DNA REPLICATION AND REPAIR PROTEIN RECF"/>
    <property type="match status" value="1"/>
</dbReference>
<evidence type="ECO:0000313" key="2">
    <source>
        <dbReference type="EMBL" id="MDC0711578.1"/>
    </source>
</evidence>
<keyword evidence="3" id="KW-1185">Reference proteome</keyword>
<proteinExistence type="predicted"/>
<feature type="domain" description="ATPase AAA-type core" evidence="1">
    <location>
        <begin position="78"/>
        <end position="389"/>
    </location>
</feature>
<organism evidence="2 3">
    <name type="scientific">Stigmatella ashevillensis</name>
    <dbReference type="NCBI Taxonomy" id="2995309"/>
    <lineage>
        <taxon>Bacteria</taxon>
        <taxon>Pseudomonadati</taxon>
        <taxon>Myxococcota</taxon>
        <taxon>Myxococcia</taxon>
        <taxon>Myxococcales</taxon>
        <taxon>Cystobacterineae</taxon>
        <taxon>Archangiaceae</taxon>
        <taxon>Stigmatella</taxon>
    </lineage>
</organism>
<gene>
    <name evidence="2" type="ORF">POL68_24120</name>
</gene>
<dbReference type="Gene3D" id="3.40.50.300">
    <property type="entry name" value="P-loop containing nucleotide triphosphate hydrolases"/>
    <property type="match status" value="2"/>
</dbReference>
<dbReference type="Pfam" id="PF13304">
    <property type="entry name" value="AAA_21"/>
    <property type="match status" value="1"/>
</dbReference>
<dbReference type="SUPFAM" id="SSF52540">
    <property type="entry name" value="P-loop containing nucleoside triphosphate hydrolases"/>
    <property type="match status" value="1"/>
</dbReference>
<accession>A0ABT5DD71</accession>
<dbReference type="EMBL" id="JAQNDM010000002">
    <property type="protein sequence ID" value="MDC0711578.1"/>
    <property type="molecule type" value="Genomic_DNA"/>
</dbReference>
<evidence type="ECO:0000313" key="3">
    <source>
        <dbReference type="Proteomes" id="UP001221838"/>
    </source>
</evidence>